<accession>A0AAV0XZ23</accession>
<evidence type="ECO:0008006" key="3">
    <source>
        <dbReference type="Google" id="ProtNLM"/>
    </source>
</evidence>
<evidence type="ECO:0000313" key="2">
    <source>
        <dbReference type="Proteomes" id="UP001160148"/>
    </source>
</evidence>
<comment type="caution">
    <text evidence="1">The sequence shown here is derived from an EMBL/GenBank/DDBJ whole genome shotgun (WGS) entry which is preliminary data.</text>
</comment>
<evidence type="ECO:0000313" key="1">
    <source>
        <dbReference type="EMBL" id="CAI6373865.1"/>
    </source>
</evidence>
<keyword evidence="2" id="KW-1185">Reference proteome</keyword>
<proteinExistence type="predicted"/>
<reference evidence="1 2" key="1">
    <citation type="submission" date="2023-01" db="EMBL/GenBank/DDBJ databases">
        <authorList>
            <person name="Whitehead M."/>
        </authorList>
    </citation>
    <scope>NUCLEOTIDE SEQUENCE [LARGE SCALE GENOMIC DNA]</scope>
</reference>
<dbReference type="Proteomes" id="UP001160148">
    <property type="component" value="Unassembled WGS sequence"/>
</dbReference>
<sequence>MRFRCLLKHRVLHYSPEKAASIINSCTILHNISISNKIPIIRNIEDSTDIDLGNIDNDPEVAQIVNRINPELTAGKRMQQTIFSISPENSQIIIYQ</sequence>
<dbReference type="EMBL" id="CARXXK010001128">
    <property type="protein sequence ID" value="CAI6373865.1"/>
    <property type="molecule type" value="Genomic_DNA"/>
</dbReference>
<organism evidence="1 2">
    <name type="scientific">Macrosiphum euphorbiae</name>
    <name type="common">potato aphid</name>
    <dbReference type="NCBI Taxonomy" id="13131"/>
    <lineage>
        <taxon>Eukaryota</taxon>
        <taxon>Metazoa</taxon>
        <taxon>Ecdysozoa</taxon>
        <taxon>Arthropoda</taxon>
        <taxon>Hexapoda</taxon>
        <taxon>Insecta</taxon>
        <taxon>Pterygota</taxon>
        <taxon>Neoptera</taxon>
        <taxon>Paraneoptera</taxon>
        <taxon>Hemiptera</taxon>
        <taxon>Sternorrhyncha</taxon>
        <taxon>Aphidomorpha</taxon>
        <taxon>Aphidoidea</taxon>
        <taxon>Aphididae</taxon>
        <taxon>Macrosiphini</taxon>
        <taxon>Macrosiphum</taxon>
    </lineage>
</organism>
<dbReference type="AlphaFoldDB" id="A0AAV0XZ23"/>
<gene>
    <name evidence="1" type="ORF">MEUPH1_LOCUS27562</name>
</gene>
<name>A0AAV0XZ23_9HEMI</name>
<protein>
    <recommendedName>
        <fullName evidence="3">Nuclease HARBI1</fullName>
    </recommendedName>
</protein>